<feature type="region of interest" description="Disordered" evidence="1">
    <location>
        <begin position="619"/>
        <end position="639"/>
    </location>
</feature>
<evidence type="ECO:0000313" key="2">
    <source>
        <dbReference type="EMBL" id="ORX97609.1"/>
    </source>
</evidence>
<name>A0A1Y1YI05_9PLEO</name>
<dbReference type="Proteomes" id="UP000193144">
    <property type="component" value="Unassembled WGS sequence"/>
</dbReference>
<feature type="region of interest" description="Disordered" evidence="1">
    <location>
        <begin position="479"/>
        <end position="592"/>
    </location>
</feature>
<sequence length="639" mass="71587">MKVFEKGTNRLAEAQIWVDNCPLPCDEYGEFVADDGASCCFVPVELNQRPKVFMVFSGTTNKVQHDVYVDGVLRAWKINQTTVVKKKTYKGDIDKFRFRYDKEVKESEIFTTALPDDLDIVEGEAQIFGVIEVRTYVVRRFEDTHEIDKSETYHEHVEDGNEEVETAGYAKIPPSMRLTHERNNAFMNRRTAREKLHQCNDARPGKRPWTVFRFYYRTLQSIRDAGLHETFSQDHQVKAVPRELVMEQVPALKVDDVPPETPGKPPKGAGKAKPGPKPKKDDKAELDPEATPTKPPAPNMQDKSRPSVPPPEAPSKKVSSPDPTDEPLNTANHDHSHDSGKSASSALPTREKPAPDTENAQLRKENDADDEMDGIESTNPAPSPAPAPVKAIDEKEKATKTNGVEPQSAQVLKPMPFDDLESEDEDAEASTTADPKTPVKENNKVEDETNKKTPVAHISKADADAAAIKELADLEDSVMQDAFTPQEPITPKKLFKDPAPIDTTLTSSAPQPSPSKRHASAEPPSTATSKRNKLQLFPPPSTPTLPNSRHSRSPSPPSSDSLEQKIAHIKKIRDEKRKEREAAEKKHEPLEQKLKVLAERKRELEKLEREVEMEERAIQEANRKAEESKRRIRELEEGV</sequence>
<comment type="caution">
    <text evidence="2">The sequence shown here is derived from an EMBL/GenBank/DDBJ whole genome shotgun (WGS) entry which is preliminary data.</text>
</comment>
<feature type="compositionally biased region" description="Basic and acidic residues" evidence="1">
    <location>
        <begin position="349"/>
        <end position="366"/>
    </location>
</feature>
<keyword evidence="3" id="KW-1185">Reference proteome</keyword>
<gene>
    <name evidence="2" type="ORF">BCR34DRAFT_607209</name>
</gene>
<reference evidence="2 3" key="1">
    <citation type="submission" date="2016-07" db="EMBL/GenBank/DDBJ databases">
        <title>Pervasive Adenine N6-methylation of Active Genes in Fungi.</title>
        <authorList>
            <consortium name="DOE Joint Genome Institute"/>
            <person name="Mondo S.J."/>
            <person name="Dannebaum R.O."/>
            <person name="Kuo R.C."/>
            <person name="Labutti K."/>
            <person name="Haridas S."/>
            <person name="Kuo A."/>
            <person name="Salamov A."/>
            <person name="Ahrendt S.R."/>
            <person name="Lipzen A."/>
            <person name="Sullivan W."/>
            <person name="Andreopoulos W.B."/>
            <person name="Clum A."/>
            <person name="Lindquist E."/>
            <person name="Daum C."/>
            <person name="Ramamoorthy G.K."/>
            <person name="Gryganskyi A."/>
            <person name="Culley D."/>
            <person name="Magnuson J.K."/>
            <person name="James T.Y."/>
            <person name="O'Malley M.A."/>
            <person name="Stajich J.E."/>
            <person name="Spatafora J.W."/>
            <person name="Visel A."/>
            <person name="Grigoriev I.V."/>
        </authorList>
    </citation>
    <scope>NUCLEOTIDE SEQUENCE [LARGE SCALE GENOMIC DNA]</scope>
    <source>
        <strain evidence="2 3">CBS 115471</strain>
    </source>
</reference>
<protein>
    <submittedName>
        <fullName evidence="2">Uncharacterized protein</fullName>
    </submittedName>
</protein>
<proteinExistence type="predicted"/>
<dbReference type="OrthoDB" id="5309154at2759"/>
<organism evidence="2 3">
    <name type="scientific">Clohesyomyces aquaticus</name>
    <dbReference type="NCBI Taxonomy" id="1231657"/>
    <lineage>
        <taxon>Eukaryota</taxon>
        <taxon>Fungi</taxon>
        <taxon>Dikarya</taxon>
        <taxon>Ascomycota</taxon>
        <taxon>Pezizomycotina</taxon>
        <taxon>Dothideomycetes</taxon>
        <taxon>Pleosporomycetidae</taxon>
        <taxon>Pleosporales</taxon>
        <taxon>Lindgomycetaceae</taxon>
        <taxon>Clohesyomyces</taxon>
    </lineage>
</organism>
<feature type="region of interest" description="Disordered" evidence="1">
    <location>
        <begin position="250"/>
        <end position="461"/>
    </location>
</feature>
<feature type="compositionally biased region" description="Basic and acidic residues" evidence="1">
    <location>
        <begin position="437"/>
        <end position="451"/>
    </location>
</feature>
<dbReference type="STRING" id="1231657.A0A1Y1YI05"/>
<feature type="compositionally biased region" description="Basic and acidic residues" evidence="1">
    <location>
        <begin position="562"/>
        <end position="592"/>
    </location>
</feature>
<accession>A0A1Y1YI05</accession>
<dbReference type="AlphaFoldDB" id="A0A1Y1YI05"/>
<evidence type="ECO:0000256" key="1">
    <source>
        <dbReference type="SAM" id="MobiDB-lite"/>
    </source>
</evidence>
<feature type="compositionally biased region" description="Polar residues" evidence="1">
    <location>
        <begin position="317"/>
        <end position="331"/>
    </location>
</feature>
<dbReference type="EMBL" id="MCFA01000231">
    <property type="protein sequence ID" value="ORX97609.1"/>
    <property type="molecule type" value="Genomic_DNA"/>
</dbReference>
<evidence type="ECO:0000313" key="3">
    <source>
        <dbReference type="Proteomes" id="UP000193144"/>
    </source>
</evidence>
<feature type="compositionally biased region" description="Acidic residues" evidence="1">
    <location>
        <begin position="418"/>
        <end position="428"/>
    </location>
</feature>
<feature type="compositionally biased region" description="Polar residues" evidence="1">
    <location>
        <begin position="400"/>
        <end position="410"/>
    </location>
</feature>